<organism evidence="1 2">
    <name type="scientific">Ancylobacter novellus</name>
    <name type="common">Thiobacillus novellus</name>
    <dbReference type="NCBI Taxonomy" id="921"/>
    <lineage>
        <taxon>Bacteria</taxon>
        <taxon>Pseudomonadati</taxon>
        <taxon>Pseudomonadota</taxon>
        <taxon>Alphaproteobacteria</taxon>
        <taxon>Hyphomicrobiales</taxon>
        <taxon>Xanthobacteraceae</taxon>
        <taxon>Ancylobacter</taxon>
    </lineage>
</organism>
<reference evidence="1 2" key="1">
    <citation type="submission" date="2017-08" db="EMBL/GenBank/DDBJ databases">
        <title>Infants hospitalized years apart are colonized by the same room-sourced microbial strains.</title>
        <authorList>
            <person name="Brooks B."/>
            <person name="Olm M.R."/>
            <person name="Firek B.A."/>
            <person name="Baker R."/>
            <person name="Thomas B.C."/>
            <person name="Morowitz M.J."/>
            <person name="Banfield J.F."/>
        </authorList>
    </citation>
    <scope>NUCLEOTIDE SEQUENCE [LARGE SCALE GENOMIC DNA]</scope>
    <source>
        <strain evidence="1">S2_005_003_R2_43</strain>
    </source>
</reference>
<sequence>MARNLSLAIGRPTPSLGVSEMIGGVLKTIAMIFAAGRVGAAVDAHHAPLKADLKAAGLEDLAVLRPPYRF</sequence>
<dbReference type="EMBL" id="QFPN01000002">
    <property type="protein sequence ID" value="PZQ17975.1"/>
    <property type="molecule type" value="Genomic_DNA"/>
</dbReference>
<gene>
    <name evidence="1" type="ORF">DI565_04445</name>
</gene>
<accession>A0A2W5KT06</accession>
<dbReference type="Proteomes" id="UP000249577">
    <property type="component" value="Unassembled WGS sequence"/>
</dbReference>
<name>A0A2W5KT06_ANCNO</name>
<comment type="caution">
    <text evidence="1">The sequence shown here is derived from an EMBL/GenBank/DDBJ whole genome shotgun (WGS) entry which is preliminary data.</text>
</comment>
<evidence type="ECO:0000313" key="2">
    <source>
        <dbReference type="Proteomes" id="UP000249577"/>
    </source>
</evidence>
<proteinExistence type="predicted"/>
<protein>
    <submittedName>
        <fullName evidence="1">Uncharacterized protein</fullName>
    </submittedName>
</protein>
<evidence type="ECO:0000313" key="1">
    <source>
        <dbReference type="EMBL" id="PZQ17975.1"/>
    </source>
</evidence>
<dbReference type="AlphaFoldDB" id="A0A2W5KT06"/>